<keyword evidence="3 9" id="KW-0813">Transport</keyword>
<keyword evidence="7 9" id="KW-1133">Transmembrane helix</keyword>
<protein>
    <recommendedName>
        <fullName evidence="9">Bidirectional sugar transporter SWEET</fullName>
    </recommendedName>
</protein>
<comment type="caution">
    <text evidence="9">Lacks conserved residue(s) required for the propagation of feature annotation.</text>
</comment>
<accession>A0A2U1L2R4</accession>
<dbReference type="Pfam" id="PF03083">
    <property type="entry name" value="MtN3_slv"/>
    <property type="match status" value="2"/>
</dbReference>
<dbReference type="PANTHER" id="PTHR10791">
    <property type="entry name" value="RAG1-ACTIVATING PROTEIN 1"/>
    <property type="match status" value="1"/>
</dbReference>
<evidence type="ECO:0000256" key="2">
    <source>
        <dbReference type="ARBA" id="ARBA00007809"/>
    </source>
</evidence>
<feature type="transmembrane region" description="Helical" evidence="9">
    <location>
        <begin position="222"/>
        <end position="243"/>
    </location>
</feature>
<evidence type="ECO:0000256" key="5">
    <source>
        <dbReference type="ARBA" id="ARBA00022692"/>
    </source>
</evidence>
<keyword evidence="6" id="KW-0677">Repeat</keyword>
<dbReference type="STRING" id="35608.A0A2U1L2R4"/>
<dbReference type="AlphaFoldDB" id="A0A2U1L2R4"/>
<evidence type="ECO:0000256" key="1">
    <source>
        <dbReference type="ARBA" id="ARBA00004127"/>
    </source>
</evidence>
<evidence type="ECO:0000256" key="7">
    <source>
        <dbReference type="ARBA" id="ARBA00022989"/>
    </source>
</evidence>
<evidence type="ECO:0000256" key="8">
    <source>
        <dbReference type="ARBA" id="ARBA00023136"/>
    </source>
</evidence>
<evidence type="ECO:0000256" key="6">
    <source>
        <dbReference type="ARBA" id="ARBA00022737"/>
    </source>
</evidence>
<keyword evidence="5 9" id="KW-0812">Transmembrane</keyword>
<evidence type="ECO:0000256" key="3">
    <source>
        <dbReference type="ARBA" id="ARBA00022448"/>
    </source>
</evidence>
<comment type="caution">
    <text evidence="10">The sequence shown here is derived from an EMBL/GenBank/DDBJ whole genome shotgun (WGS) entry which is preliminary data.</text>
</comment>
<dbReference type="FunFam" id="1.20.1280.290:FF:000001">
    <property type="entry name" value="Bidirectional sugar transporter SWEET"/>
    <property type="match status" value="1"/>
</dbReference>
<comment type="function">
    <text evidence="9">Mediates both low-affinity uptake and efflux of sugar across the membrane.</text>
</comment>
<evidence type="ECO:0000313" key="10">
    <source>
        <dbReference type="EMBL" id="PWA43286.1"/>
    </source>
</evidence>
<evidence type="ECO:0000256" key="9">
    <source>
        <dbReference type="RuleBase" id="RU910715"/>
    </source>
</evidence>
<dbReference type="InterPro" id="IPR047664">
    <property type="entry name" value="SWEET"/>
</dbReference>
<evidence type="ECO:0000313" key="11">
    <source>
        <dbReference type="Proteomes" id="UP000245207"/>
    </source>
</evidence>
<evidence type="ECO:0000256" key="4">
    <source>
        <dbReference type="ARBA" id="ARBA00022597"/>
    </source>
</evidence>
<dbReference type="GO" id="GO:0012505">
    <property type="term" value="C:endomembrane system"/>
    <property type="evidence" value="ECO:0007669"/>
    <property type="project" value="UniProtKB-SubCell"/>
</dbReference>
<gene>
    <name evidence="10" type="ORF">CTI12_AA537060</name>
</gene>
<dbReference type="OrthoDB" id="409725at2759"/>
<dbReference type="Proteomes" id="UP000245207">
    <property type="component" value="Unassembled WGS sequence"/>
</dbReference>
<organism evidence="10 11">
    <name type="scientific">Artemisia annua</name>
    <name type="common">Sweet wormwood</name>
    <dbReference type="NCBI Taxonomy" id="35608"/>
    <lineage>
        <taxon>Eukaryota</taxon>
        <taxon>Viridiplantae</taxon>
        <taxon>Streptophyta</taxon>
        <taxon>Embryophyta</taxon>
        <taxon>Tracheophyta</taxon>
        <taxon>Spermatophyta</taxon>
        <taxon>Magnoliopsida</taxon>
        <taxon>eudicotyledons</taxon>
        <taxon>Gunneridae</taxon>
        <taxon>Pentapetalae</taxon>
        <taxon>asterids</taxon>
        <taxon>campanulids</taxon>
        <taxon>Asterales</taxon>
        <taxon>Asteraceae</taxon>
        <taxon>Asteroideae</taxon>
        <taxon>Anthemideae</taxon>
        <taxon>Artemisiinae</taxon>
        <taxon>Artemisia</taxon>
    </lineage>
</organism>
<proteinExistence type="inferred from homology"/>
<feature type="transmembrane region" description="Helical" evidence="9">
    <location>
        <begin position="194"/>
        <end position="216"/>
    </location>
</feature>
<dbReference type="InterPro" id="IPR004316">
    <property type="entry name" value="SWEET_rpt"/>
</dbReference>
<dbReference type="PANTHER" id="PTHR10791:SF120">
    <property type="entry name" value="BIDIRECTIONAL SUGAR TRANSPORTER SWEET17"/>
    <property type="match status" value="1"/>
</dbReference>
<keyword evidence="8 9" id="KW-0472">Membrane</keyword>
<dbReference type="EMBL" id="PKPP01011916">
    <property type="protein sequence ID" value="PWA43286.1"/>
    <property type="molecule type" value="Genomic_DNA"/>
</dbReference>
<dbReference type="FunFam" id="1.20.1280.290:FF:000002">
    <property type="entry name" value="Bidirectional sugar transporter SWEET"/>
    <property type="match status" value="1"/>
</dbReference>
<name>A0A2U1L2R4_ARTAN</name>
<dbReference type="Gene3D" id="1.20.1280.290">
    <property type="match status" value="2"/>
</dbReference>
<dbReference type="GO" id="GO:0051119">
    <property type="term" value="F:sugar transmembrane transporter activity"/>
    <property type="evidence" value="ECO:0007669"/>
    <property type="project" value="InterPro"/>
</dbReference>
<dbReference type="GO" id="GO:0051260">
    <property type="term" value="P:protein homooligomerization"/>
    <property type="evidence" value="ECO:0007669"/>
    <property type="project" value="UniProtKB-ARBA"/>
</dbReference>
<reference evidence="10 11" key="1">
    <citation type="journal article" date="2018" name="Mol. Plant">
        <title>The genome of Artemisia annua provides insight into the evolution of Asteraceae family and artemisinin biosynthesis.</title>
        <authorList>
            <person name="Shen Q."/>
            <person name="Zhang L."/>
            <person name="Liao Z."/>
            <person name="Wang S."/>
            <person name="Yan T."/>
            <person name="Shi P."/>
            <person name="Liu M."/>
            <person name="Fu X."/>
            <person name="Pan Q."/>
            <person name="Wang Y."/>
            <person name="Lv Z."/>
            <person name="Lu X."/>
            <person name="Zhang F."/>
            <person name="Jiang W."/>
            <person name="Ma Y."/>
            <person name="Chen M."/>
            <person name="Hao X."/>
            <person name="Li L."/>
            <person name="Tang Y."/>
            <person name="Lv G."/>
            <person name="Zhou Y."/>
            <person name="Sun X."/>
            <person name="Brodelius P.E."/>
            <person name="Rose J.K.C."/>
            <person name="Tang K."/>
        </authorList>
    </citation>
    <scope>NUCLEOTIDE SEQUENCE [LARGE SCALE GENOMIC DNA]</scope>
    <source>
        <strain evidence="11">cv. Huhao1</strain>
        <tissue evidence="10">Leaf</tissue>
    </source>
</reference>
<feature type="transmembrane region" description="Helical" evidence="9">
    <location>
        <begin position="164"/>
        <end position="187"/>
    </location>
</feature>
<comment type="subcellular location">
    <subcellularLocation>
        <location evidence="1">Endomembrane system</location>
        <topology evidence="1">Multi-pass membrane protein</topology>
    </subcellularLocation>
</comment>
<feature type="transmembrane region" description="Helical" evidence="9">
    <location>
        <begin position="135"/>
        <end position="158"/>
    </location>
</feature>
<keyword evidence="11" id="KW-1185">Reference proteome</keyword>
<comment type="similarity">
    <text evidence="2 9">Belongs to the SWEET sugar transporter family.</text>
</comment>
<sequence>MKGRRKNGHLAIIISSRKLKCIKAKLRCIKSKTISTITSSYEINHEITGKVYQRPLSKAHHHKRSTKPENRRIEELNISIRNIISVLMFLSPAKTFWRIVNKGSTEEFESLPYICTLLNSSLWTYYGITRPDSYLVATVNGFGVLVEIVYISLFLIYAPPRTKAKTAIVAGIVDVAVFAAAVLRLVVTTKSVEYMPFLLSLFMFLNGGVWTFYAFLVKDWFLGVPNGTGFILGFAQIALYLIYRNSKPTKLVSDNLDDGWQHRHLLPSSTPNHTDSV</sequence>
<dbReference type="GO" id="GO:0016020">
    <property type="term" value="C:membrane"/>
    <property type="evidence" value="ECO:0007669"/>
    <property type="project" value="InterPro"/>
</dbReference>
<keyword evidence="4 9" id="KW-0762">Sugar transport</keyword>